<evidence type="ECO:0000256" key="5">
    <source>
        <dbReference type="ARBA" id="ARBA00022989"/>
    </source>
</evidence>
<evidence type="ECO:0000256" key="6">
    <source>
        <dbReference type="ARBA" id="ARBA00023136"/>
    </source>
</evidence>
<dbReference type="Proteomes" id="UP001186944">
    <property type="component" value="Unassembled WGS sequence"/>
</dbReference>
<feature type="transmembrane region" description="Helical" evidence="8">
    <location>
        <begin position="648"/>
        <end position="669"/>
    </location>
</feature>
<comment type="similarity">
    <text evidence="2">Belongs to the TMEM19 family.</text>
</comment>
<evidence type="ECO:0000313" key="9">
    <source>
        <dbReference type="EMBL" id="KAK3108350.1"/>
    </source>
</evidence>
<dbReference type="Pfam" id="PF01940">
    <property type="entry name" value="DUF92"/>
    <property type="match status" value="2"/>
</dbReference>
<evidence type="ECO:0000256" key="4">
    <source>
        <dbReference type="ARBA" id="ARBA00022692"/>
    </source>
</evidence>
<keyword evidence="10" id="KW-1185">Reference proteome</keyword>
<reference evidence="9" key="1">
    <citation type="submission" date="2019-08" db="EMBL/GenBank/DDBJ databases">
        <title>The improved chromosome-level genome for the pearl oyster Pinctada fucata martensii using PacBio sequencing and Hi-C.</title>
        <authorList>
            <person name="Zheng Z."/>
        </authorList>
    </citation>
    <scope>NUCLEOTIDE SEQUENCE</scope>
    <source>
        <strain evidence="9">ZZ-2019</strain>
        <tissue evidence="9">Adductor muscle</tissue>
    </source>
</reference>
<proteinExistence type="inferred from homology"/>
<comment type="caution">
    <text evidence="9">The sequence shown here is derived from an EMBL/GenBank/DDBJ whole genome shotgun (WGS) entry which is preliminary data.</text>
</comment>
<evidence type="ECO:0000256" key="3">
    <source>
        <dbReference type="ARBA" id="ARBA00014258"/>
    </source>
</evidence>
<accession>A0AA88YTI8</accession>
<feature type="transmembrane region" description="Helical" evidence="8">
    <location>
        <begin position="748"/>
        <end position="769"/>
    </location>
</feature>
<comment type="subcellular location">
    <subcellularLocation>
        <location evidence="1">Membrane</location>
        <topology evidence="1">Multi-pass membrane protein</topology>
    </subcellularLocation>
</comment>
<keyword evidence="5 8" id="KW-1133">Transmembrane helix</keyword>
<dbReference type="GO" id="GO:0016020">
    <property type="term" value="C:membrane"/>
    <property type="evidence" value="ECO:0007669"/>
    <property type="project" value="UniProtKB-SubCell"/>
</dbReference>
<dbReference type="InterPro" id="IPR002794">
    <property type="entry name" value="DUF92_TMEM19"/>
</dbReference>
<sequence length="770" mass="85623">MYVEFEMMELQNFGFWGFCSKLRNEVPALQNMHAEMMKITFRDDQGDWVDAGEKTFSKFLGAAVYDSKFGPNPRISVKVFEGSPMVSNKSSDIRVSHNLTTPARKGLNFNNAQAYLSPIQLDIKIKDDEYKNQKFEYEELCAKVQSLQDQYSVRVAEDKTIPLCGNCHLRISKSHNKRNCKATQCDDVRICGNLASHENAKLELKELTSARDKAEGLMKKLKAELDAKIKMEEIVNQSFEAKIKPFLINSNQGKYLFDGYKERSRLILADTAILRKHYKGIIPTNIENESNKWQEIIKIFEERHVPKQKVSNPVRQLLEANPVHNVQFPQIPNIPMTSFPMSGLSPYQYIWAYPPMAQPSTIARGAATAALGCPNSAPYEPVAGLGTNSPSVQQLTTAGESDTFPDDSRQLNTTIPLEPNFDTMSSNIGISPMRWMVASLAPILIASWGLKRKSLDKSGALAGLLIGFILTISSYCFFTCLLVFFISASKATRFRSKWKKKLEHEFKEGGQRNWIQVLCNGGVAAQFALFYMIDTGCLERPIDFTHNYSASWYATAVVGALACSCGDTYASEIGTVVERNTQPRLITTFSVVPKGTNGAITLVGTLCSAIGGLFIGLTYYTSQLFICNNSQIIYSSFLFLRFTGTNGAITMVGTLCSAIGGLFIGLTYYTSQLFICNDSQIISSPPQWPMILYGMICGLLGSAIDSVIGALFQYSGFDRESGKIVEKSGKDVEHIVGIQLIDNHSVNLISSLLCAVLMPKIAFSLWRYFV</sequence>
<evidence type="ECO:0000256" key="2">
    <source>
        <dbReference type="ARBA" id="ARBA00009012"/>
    </source>
</evidence>
<dbReference type="PANTHER" id="PTHR13353">
    <property type="entry name" value="TRANSMEMBRANE PROTEIN 19"/>
    <property type="match status" value="1"/>
</dbReference>
<organism evidence="9 10">
    <name type="scientific">Pinctada imbricata</name>
    <name type="common">Atlantic pearl-oyster</name>
    <name type="synonym">Pinctada martensii</name>
    <dbReference type="NCBI Taxonomy" id="66713"/>
    <lineage>
        <taxon>Eukaryota</taxon>
        <taxon>Metazoa</taxon>
        <taxon>Spiralia</taxon>
        <taxon>Lophotrochozoa</taxon>
        <taxon>Mollusca</taxon>
        <taxon>Bivalvia</taxon>
        <taxon>Autobranchia</taxon>
        <taxon>Pteriomorphia</taxon>
        <taxon>Pterioida</taxon>
        <taxon>Pterioidea</taxon>
        <taxon>Pteriidae</taxon>
        <taxon>Pinctada</taxon>
    </lineage>
</organism>
<feature type="transmembrane region" description="Helical" evidence="8">
    <location>
        <begin position="690"/>
        <end position="712"/>
    </location>
</feature>
<feature type="coiled-coil region" evidence="7">
    <location>
        <begin position="197"/>
        <end position="231"/>
    </location>
</feature>
<feature type="transmembrane region" description="Helical" evidence="8">
    <location>
        <begin position="599"/>
        <end position="620"/>
    </location>
</feature>
<keyword evidence="7" id="KW-0175">Coiled coil</keyword>
<keyword evidence="4 8" id="KW-0812">Transmembrane</keyword>
<evidence type="ECO:0000256" key="7">
    <source>
        <dbReference type="SAM" id="Coils"/>
    </source>
</evidence>
<gene>
    <name evidence="9" type="ORF">FSP39_006104</name>
</gene>
<dbReference type="EMBL" id="VSWD01000001">
    <property type="protein sequence ID" value="KAK3108350.1"/>
    <property type="molecule type" value="Genomic_DNA"/>
</dbReference>
<protein>
    <recommendedName>
        <fullName evidence="3">Transmembrane protein 19</fullName>
    </recommendedName>
</protein>
<evidence type="ECO:0000256" key="8">
    <source>
        <dbReference type="SAM" id="Phobius"/>
    </source>
</evidence>
<feature type="transmembrane region" description="Helical" evidence="8">
    <location>
        <begin position="462"/>
        <end position="486"/>
    </location>
</feature>
<evidence type="ECO:0000256" key="1">
    <source>
        <dbReference type="ARBA" id="ARBA00004141"/>
    </source>
</evidence>
<dbReference type="AlphaFoldDB" id="A0AA88YTI8"/>
<dbReference type="PANTHER" id="PTHR13353:SF5">
    <property type="entry name" value="TRANSMEMBRANE PROTEIN 19"/>
    <property type="match status" value="1"/>
</dbReference>
<name>A0AA88YTI8_PINIB</name>
<evidence type="ECO:0000313" key="10">
    <source>
        <dbReference type="Proteomes" id="UP001186944"/>
    </source>
</evidence>
<keyword evidence="6 8" id="KW-0472">Membrane</keyword>